<proteinExistence type="inferred from homology"/>
<dbReference type="NCBIfam" id="TIGR00066">
    <property type="entry name" value="g_glut_trans"/>
    <property type="match status" value="1"/>
</dbReference>
<keyword evidence="6 9" id="KW-0865">Zymogen</keyword>
<dbReference type="EMBL" id="JADKYB010000011">
    <property type="protein sequence ID" value="MBM9507023.1"/>
    <property type="molecule type" value="Genomic_DNA"/>
</dbReference>
<dbReference type="RefSeq" id="WP_205358883.1">
    <property type="nucleotide sequence ID" value="NZ_JADKYB010000011.1"/>
</dbReference>
<dbReference type="EC" id="3.4.19.13" evidence="9"/>
<evidence type="ECO:0000256" key="1">
    <source>
        <dbReference type="ARBA" id="ARBA00001049"/>
    </source>
</evidence>
<evidence type="ECO:0000256" key="7">
    <source>
        <dbReference type="ARBA" id="ARBA00023315"/>
    </source>
</evidence>
<comment type="catalytic activity">
    <reaction evidence="8 9">
        <text>an N-terminal (5-L-glutamyl)-[peptide] + an alpha-amino acid = 5-L-glutamyl amino acid + an N-terminal L-alpha-aminoacyl-[peptide]</text>
        <dbReference type="Rhea" id="RHEA:23904"/>
        <dbReference type="Rhea" id="RHEA-COMP:9780"/>
        <dbReference type="Rhea" id="RHEA-COMP:9795"/>
        <dbReference type="ChEBI" id="CHEBI:77644"/>
        <dbReference type="ChEBI" id="CHEBI:78597"/>
        <dbReference type="ChEBI" id="CHEBI:78599"/>
        <dbReference type="ChEBI" id="CHEBI:78608"/>
        <dbReference type="EC" id="2.3.2.2"/>
    </reaction>
</comment>
<feature type="compositionally biased region" description="Basic residues" evidence="10">
    <location>
        <begin position="16"/>
        <end position="26"/>
    </location>
</feature>
<name>A0ABS2TYI9_9ACTN</name>
<keyword evidence="5 9" id="KW-0378">Hydrolase</keyword>
<comment type="PTM">
    <text evidence="9">Cleaved by autocatalysis into a large and a small subunit.</text>
</comment>
<dbReference type="Pfam" id="PF01019">
    <property type="entry name" value="G_glu_transpept"/>
    <property type="match status" value="1"/>
</dbReference>
<evidence type="ECO:0000256" key="6">
    <source>
        <dbReference type="ARBA" id="ARBA00023145"/>
    </source>
</evidence>
<evidence type="ECO:0000313" key="11">
    <source>
        <dbReference type="EMBL" id="MBM9507023.1"/>
    </source>
</evidence>
<gene>
    <name evidence="11" type="primary">ggt</name>
    <name evidence="11" type="ORF">ITX44_21310</name>
</gene>
<dbReference type="PANTHER" id="PTHR43199">
    <property type="entry name" value="GLUTATHIONE HYDROLASE"/>
    <property type="match status" value="1"/>
</dbReference>
<keyword evidence="7 9" id="KW-0012">Acyltransferase</keyword>
<evidence type="ECO:0000256" key="9">
    <source>
        <dbReference type="RuleBase" id="RU368036"/>
    </source>
</evidence>
<evidence type="ECO:0000256" key="4">
    <source>
        <dbReference type="ARBA" id="ARBA00022679"/>
    </source>
</evidence>
<protein>
    <recommendedName>
        <fullName evidence="9">Glutathione hydrolase proenzyme</fullName>
        <ecNumber evidence="9">2.3.2.2</ecNumber>
        <ecNumber evidence="9">3.4.19.13</ecNumber>
    </recommendedName>
    <component>
        <recommendedName>
            <fullName evidence="9">Glutathione hydrolase large chain</fullName>
        </recommendedName>
    </component>
    <component>
        <recommendedName>
            <fullName evidence="9">Glutathione hydrolase small chain</fullName>
        </recommendedName>
    </component>
</protein>
<dbReference type="InterPro" id="IPR051792">
    <property type="entry name" value="GGT_bact"/>
</dbReference>
<evidence type="ECO:0000256" key="2">
    <source>
        <dbReference type="ARBA" id="ARBA00001089"/>
    </source>
</evidence>
<comment type="catalytic activity">
    <reaction evidence="2 9">
        <text>glutathione + H2O = L-cysteinylglycine + L-glutamate</text>
        <dbReference type="Rhea" id="RHEA:28807"/>
        <dbReference type="ChEBI" id="CHEBI:15377"/>
        <dbReference type="ChEBI" id="CHEBI:29985"/>
        <dbReference type="ChEBI" id="CHEBI:57925"/>
        <dbReference type="ChEBI" id="CHEBI:61694"/>
        <dbReference type="EC" id="3.4.19.13"/>
    </reaction>
</comment>
<comment type="catalytic activity">
    <reaction evidence="1 9">
        <text>an S-substituted glutathione + H2O = an S-substituted L-cysteinylglycine + L-glutamate</text>
        <dbReference type="Rhea" id="RHEA:59468"/>
        <dbReference type="ChEBI" id="CHEBI:15377"/>
        <dbReference type="ChEBI" id="CHEBI:29985"/>
        <dbReference type="ChEBI" id="CHEBI:90779"/>
        <dbReference type="ChEBI" id="CHEBI:143103"/>
        <dbReference type="EC" id="3.4.19.13"/>
    </reaction>
</comment>
<dbReference type="EC" id="2.3.2.2" evidence="9"/>
<organism evidence="11 12">
    <name type="scientific">Actinacidiphila acididurans</name>
    <dbReference type="NCBI Taxonomy" id="2784346"/>
    <lineage>
        <taxon>Bacteria</taxon>
        <taxon>Bacillati</taxon>
        <taxon>Actinomycetota</taxon>
        <taxon>Actinomycetes</taxon>
        <taxon>Kitasatosporales</taxon>
        <taxon>Streptomycetaceae</taxon>
        <taxon>Actinacidiphila</taxon>
    </lineage>
</organism>
<comment type="pathway">
    <text evidence="9">Sulfur metabolism; glutathione metabolism.</text>
</comment>
<evidence type="ECO:0000256" key="8">
    <source>
        <dbReference type="ARBA" id="ARBA00047417"/>
    </source>
</evidence>
<evidence type="ECO:0000256" key="10">
    <source>
        <dbReference type="SAM" id="MobiDB-lite"/>
    </source>
</evidence>
<comment type="subunit">
    <text evidence="9">This enzyme consists of two polypeptide chains, which are synthesized in precursor form from a single polypeptide.</text>
</comment>
<dbReference type="Gene3D" id="3.60.20.40">
    <property type="match status" value="1"/>
</dbReference>
<comment type="caution">
    <text evidence="11">The sequence shown here is derived from an EMBL/GenBank/DDBJ whole genome shotgun (WGS) entry which is preliminary data.</text>
</comment>
<dbReference type="PRINTS" id="PR01210">
    <property type="entry name" value="GGTRANSPTASE"/>
</dbReference>
<keyword evidence="9" id="KW-0317">Glutathione biosynthesis</keyword>
<dbReference type="InterPro" id="IPR043137">
    <property type="entry name" value="GGT_ssub_C"/>
</dbReference>
<feature type="region of interest" description="Disordered" evidence="10">
    <location>
        <begin position="1"/>
        <end position="26"/>
    </location>
</feature>
<comment type="similarity">
    <text evidence="3 9">Belongs to the gamma-glutamyltransferase family.</text>
</comment>
<dbReference type="Proteomes" id="UP000749040">
    <property type="component" value="Unassembled WGS sequence"/>
</dbReference>
<dbReference type="InterPro" id="IPR043138">
    <property type="entry name" value="GGT_lsub"/>
</dbReference>
<keyword evidence="4 9" id="KW-0808">Transferase</keyword>
<dbReference type="InterPro" id="IPR000101">
    <property type="entry name" value="GGT_peptidase"/>
</dbReference>
<evidence type="ECO:0000313" key="12">
    <source>
        <dbReference type="Proteomes" id="UP000749040"/>
    </source>
</evidence>
<keyword evidence="12" id="KW-1185">Reference proteome</keyword>
<dbReference type="Gene3D" id="1.10.246.130">
    <property type="match status" value="1"/>
</dbReference>
<dbReference type="GO" id="GO:0103068">
    <property type="term" value="F:leukotriene C4 gamma-glutamyl transferase activity"/>
    <property type="evidence" value="ECO:0007669"/>
    <property type="project" value="UniProtKB-EC"/>
</dbReference>
<dbReference type="SUPFAM" id="SSF56235">
    <property type="entry name" value="N-terminal nucleophile aminohydrolases (Ntn hydrolases)"/>
    <property type="match status" value="1"/>
</dbReference>
<sequence>MTRHLRRNRRDQSHTPAHRTKPRRPGLRGVAVLAVTAAVGAITAAAPAPHDPAPPPAKSPLAVGYGGAVASVDADASAAGIEVLRKGGNAVDAAVATAAALGVTEPYSSGIGGGGYFLYYDARRHQVFTIDGRETAPASATDQLFVENGKPLAFADAVTSGRSVGVPGTAATWQTALDSWGTRSLGDVLRPAERIARDGFTVDATFNSQTAANQDRFKDFPATAAIFLPGGQPPAVGTTLRNPDLARTYQELGAKGIGAIYHGDIGADIVSTVRKPPVDPAATRVVRTGDMTTADLAAYATRKQPPTHTTYRGLDVYGPAPSSSGGTTVAEALNILEHTDLAHASQTQYLHHFLEASRIAFADRGRWVGDPAFEQVPTAGLTSKSFAASRACLIKDDAVLTSPLAPGDPAHPVPCGGTGTAAPTTYEGDNTTHLTVADKWGDVVAYTLTIEQTGGSAITVPGRGFLLNNELTDFSFVPASPSVHDPNLPGPGKRPRSSISPTIVLKDGRLDFATGSPGGATIITTVLQVLTEHIDRGLPLVDAIAAPRASQRNAATTELEPALWNSPLKADLERIGHQFTQNPEIGAATGVQRLPDGRWLAAAEPVRRGGGSAMVVSPAH</sequence>
<reference evidence="11 12" key="1">
    <citation type="submission" date="2021-01" db="EMBL/GenBank/DDBJ databases">
        <title>Streptomyces acididurans sp. nov., isolated from a peat swamp forest soil.</title>
        <authorList>
            <person name="Chantavorakit T."/>
            <person name="Duangmal K."/>
        </authorList>
    </citation>
    <scope>NUCLEOTIDE SEQUENCE [LARGE SCALE GENOMIC DNA]</scope>
    <source>
        <strain evidence="11 12">KK5PA1</strain>
    </source>
</reference>
<dbReference type="PANTHER" id="PTHR43199:SF1">
    <property type="entry name" value="GLUTATHIONE HYDROLASE PROENZYME"/>
    <property type="match status" value="1"/>
</dbReference>
<evidence type="ECO:0000256" key="5">
    <source>
        <dbReference type="ARBA" id="ARBA00022801"/>
    </source>
</evidence>
<evidence type="ECO:0000256" key="3">
    <source>
        <dbReference type="ARBA" id="ARBA00009381"/>
    </source>
</evidence>
<accession>A0ABS2TYI9</accession>
<dbReference type="InterPro" id="IPR029055">
    <property type="entry name" value="Ntn_hydrolases_N"/>
</dbReference>